<feature type="non-terminal residue" evidence="2">
    <location>
        <position position="361"/>
    </location>
</feature>
<dbReference type="InterPro" id="IPR011447">
    <property type="entry name" value="DUF1552"/>
</dbReference>
<dbReference type="EMBL" id="UINC01029576">
    <property type="protein sequence ID" value="SVB12521.1"/>
    <property type="molecule type" value="Genomic_DNA"/>
</dbReference>
<protein>
    <recommendedName>
        <fullName evidence="3">DUF1552 domain-containing protein</fullName>
    </recommendedName>
</protein>
<dbReference type="Pfam" id="PF07586">
    <property type="entry name" value="HXXSHH"/>
    <property type="match status" value="1"/>
</dbReference>
<name>A0A382BG93_9ZZZZ</name>
<evidence type="ECO:0000313" key="2">
    <source>
        <dbReference type="EMBL" id="SVB12521.1"/>
    </source>
</evidence>
<sequence>MYLTKKHVSRRTVLRGVGATVAIPLLDAMTPAGVARASTQVDPTRLVCIEMVHGAAGSSEYGASQNLWSPAAVGSDFDLSPSALSSLEPFRNYLTIVSDTNVVQAEAFIPKEIGGDHFRSSAVFLTQAHPRQTEGSDIHVGVSMDQLYAQRFGQDTPIPSMQLCVENVDQAGGCAYGYACVYTDTISWAAADQPLPMIRDPRVAFDQLFGAGGTPEQRSAYRRTNSSILDYITGRVAELKRQLGPADVVRLDRYLENIRELERRIQRTEQRNVSGEVRALPEAPAGVPDSFQEHVQLMFDLQALAFASDMTRVFSFKMGRDSSARVFPRSGVDRPFHPASHHGENERSIEAFAQINRYHVS</sequence>
<dbReference type="InterPro" id="IPR006311">
    <property type="entry name" value="TAT_signal"/>
</dbReference>
<evidence type="ECO:0000256" key="1">
    <source>
        <dbReference type="SAM" id="Coils"/>
    </source>
</evidence>
<accession>A0A382BG93</accession>
<evidence type="ECO:0008006" key="3">
    <source>
        <dbReference type="Google" id="ProtNLM"/>
    </source>
</evidence>
<gene>
    <name evidence="2" type="ORF">METZ01_LOCUS165375</name>
</gene>
<organism evidence="2">
    <name type="scientific">marine metagenome</name>
    <dbReference type="NCBI Taxonomy" id="408172"/>
    <lineage>
        <taxon>unclassified sequences</taxon>
        <taxon>metagenomes</taxon>
        <taxon>ecological metagenomes</taxon>
    </lineage>
</organism>
<feature type="coiled-coil region" evidence="1">
    <location>
        <begin position="251"/>
        <end position="278"/>
    </location>
</feature>
<proteinExistence type="predicted"/>
<dbReference type="PROSITE" id="PS51318">
    <property type="entry name" value="TAT"/>
    <property type="match status" value="1"/>
</dbReference>
<keyword evidence="1" id="KW-0175">Coiled coil</keyword>
<dbReference type="AlphaFoldDB" id="A0A382BG93"/>
<reference evidence="2" key="1">
    <citation type="submission" date="2018-05" db="EMBL/GenBank/DDBJ databases">
        <authorList>
            <person name="Lanie J.A."/>
            <person name="Ng W.-L."/>
            <person name="Kazmierczak K.M."/>
            <person name="Andrzejewski T.M."/>
            <person name="Davidsen T.M."/>
            <person name="Wayne K.J."/>
            <person name="Tettelin H."/>
            <person name="Glass J.I."/>
            <person name="Rusch D."/>
            <person name="Podicherti R."/>
            <person name="Tsui H.-C.T."/>
            <person name="Winkler M.E."/>
        </authorList>
    </citation>
    <scope>NUCLEOTIDE SEQUENCE</scope>
</reference>